<keyword evidence="1" id="KW-0472">Membrane</keyword>
<gene>
    <name evidence="2" type="ORF">G3M99_04905</name>
</gene>
<dbReference type="RefSeq" id="WP_199869403.1">
    <property type="nucleotide sequence ID" value="NZ_JAAGPU010000006.1"/>
</dbReference>
<comment type="caution">
    <text evidence="2">The sequence shown here is derived from an EMBL/GenBank/DDBJ whole genome shotgun (WGS) entry which is preliminary data.</text>
</comment>
<dbReference type="Proteomes" id="UP000481872">
    <property type="component" value="Unassembled WGS sequence"/>
</dbReference>
<feature type="transmembrane region" description="Helical" evidence="1">
    <location>
        <begin position="77"/>
        <end position="98"/>
    </location>
</feature>
<feature type="transmembrane region" description="Helical" evidence="1">
    <location>
        <begin position="148"/>
        <end position="169"/>
    </location>
</feature>
<evidence type="ECO:0000256" key="1">
    <source>
        <dbReference type="SAM" id="Phobius"/>
    </source>
</evidence>
<dbReference type="InterPro" id="IPR035168">
    <property type="entry name" value="DUF5317"/>
</dbReference>
<dbReference type="EMBL" id="JAAGPU010000006">
    <property type="protein sequence ID" value="NEU04209.1"/>
    <property type="molecule type" value="Genomic_DNA"/>
</dbReference>
<protein>
    <submittedName>
        <fullName evidence="2">DUF5317 domain-containing protein</fullName>
    </submittedName>
</protein>
<dbReference type="AlphaFoldDB" id="A0A6M0H0U1"/>
<organism evidence="2 3">
    <name type="scientific">Clostridium senegalense</name>
    <dbReference type="NCBI Taxonomy" id="1465809"/>
    <lineage>
        <taxon>Bacteria</taxon>
        <taxon>Bacillati</taxon>
        <taxon>Bacillota</taxon>
        <taxon>Clostridia</taxon>
        <taxon>Eubacteriales</taxon>
        <taxon>Clostridiaceae</taxon>
        <taxon>Clostridium</taxon>
    </lineage>
</organism>
<proteinExistence type="predicted"/>
<reference evidence="2 3" key="1">
    <citation type="submission" date="2020-02" db="EMBL/GenBank/DDBJ databases">
        <title>Genome assembly of a novel Clostridium senegalense strain.</title>
        <authorList>
            <person name="Gupta T.B."/>
            <person name="Jauregui R."/>
            <person name="Maclean P."/>
            <person name="Nawarathana A."/>
            <person name="Brightwell G."/>
        </authorList>
    </citation>
    <scope>NUCLEOTIDE SEQUENCE [LARGE SCALE GENOMIC DNA]</scope>
    <source>
        <strain evidence="2 3">AGRFS4</strain>
    </source>
</reference>
<sequence length="190" mass="21952">MIETIFLAFLIGKIKGYKIKPIFKTWQIYPPILLEIICFILQINIFRGNYHTIIYFKNIKTIYLMSYIFLILKYKEYVQAIIGSVFIFIGSFLNKIAILKNNGKMPVFPTLSYKTGYATKEAFNIVKDIHILGDENSSVIFLTDIFDLGYSVLSIGDILIRAYVFIIIYTSIKLASKKQEQDENSSLKVI</sequence>
<keyword evidence="1" id="KW-0812">Transmembrane</keyword>
<keyword evidence="3" id="KW-1185">Reference proteome</keyword>
<accession>A0A6M0H0U1</accession>
<dbReference type="Pfam" id="PF17248">
    <property type="entry name" value="DUF5317"/>
    <property type="match status" value="1"/>
</dbReference>
<keyword evidence="1" id="KW-1133">Transmembrane helix</keyword>
<evidence type="ECO:0000313" key="3">
    <source>
        <dbReference type="Proteomes" id="UP000481872"/>
    </source>
</evidence>
<evidence type="ECO:0000313" key="2">
    <source>
        <dbReference type="EMBL" id="NEU04209.1"/>
    </source>
</evidence>
<feature type="transmembrane region" description="Helical" evidence="1">
    <location>
        <begin position="32"/>
        <end position="56"/>
    </location>
</feature>
<name>A0A6M0H0U1_9CLOT</name>